<evidence type="ECO:0000313" key="2">
    <source>
        <dbReference type="EMBL" id="BAG16958.1"/>
    </source>
</evidence>
<reference evidence="3" key="1">
    <citation type="journal article" date="2008" name="J. Bacteriol.">
        <title>Genome sequence of the streptomycin-producing microorganism Streptomyces griseus IFO 13350.</title>
        <authorList>
            <person name="Ohnishi Y."/>
            <person name="Ishikawa J."/>
            <person name="Hara H."/>
            <person name="Suzuki H."/>
            <person name="Ikenoya M."/>
            <person name="Ikeda H."/>
            <person name="Yamashita A."/>
            <person name="Hattori M."/>
            <person name="Horinouchi S."/>
        </authorList>
    </citation>
    <scope>NUCLEOTIDE SEQUENCE [LARGE SCALE GENOMIC DNA]</scope>
    <source>
        <strain evidence="3">JCM 4626 / NBRC 13350</strain>
    </source>
</reference>
<dbReference type="RefSeq" id="WP_012377545.1">
    <property type="nucleotide sequence ID" value="NC_010572.1"/>
</dbReference>
<sequence>MQDGDVKGHTPHDQVHHLDAETHTDPAAELRGLERSLTASTDPDAAAHTRLREADASLVAFLRRRNFEGPHYRTFTAELMDYGWRTLSTWTASGHIFERTARMGRPVPPAMMPDSWTYEDRTQVVTDTVIKGSSLFREHGLVRGKWTPDGGASLTTYFVGATILAFRPVYIRWHKNHHVGQSELNHRTADTDDILYAQQDIPDQRATDPAQAAVTHDDITRLRTLLPDEQLREALGWMALGYTQAEAADRVGLTPKALERRLARARNRISASGLHTVQLEEGGAR</sequence>
<accession>B1VND5</accession>
<dbReference type="EMBL" id="AP009493">
    <property type="protein sequence ID" value="BAG16958.1"/>
    <property type="molecule type" value="Genomic_DNA"/>
</dbReference>
<name>B1VND5_STRGG</name>
<dbReference type="eggNOG" id="COG1595">
    <property type="taxonomic scope" value="Bacteria"/>
</dbReference>
<dbReference type="SUPFAM" id="SSF88659">
    <property type="entry name" value="Sigma3 and sigma4 domains of RNA polymerase sigma factors"/>
    <property type="match status" value="1"/>
</dbReference>
<dbReference type="HOGENOM" id="CLU_071029_0_0_11"/>
<dbReference type="AlphaFoldDB" id="B1VND5"/>
<dbReference type="InterPro" id="IPR036388">
    <property type="entry name" value="WH-like_DNA-bd_sf"/>
</dbReference>
<feature type="region of interest" description="Disordered" evidence="1">
    <location>
        <begin position="1"/>
        <end position="22"/>
    </location>
</feature>
<dbReference type="Gene3D" id="1.10.10.10">
    <property type="entry name" value="Winged helix-like DNA-binding domain superfamily/Winged helix DNA-binding domain"/>
    <property type="match status" value="1"/>
</dbReference>
<gene>
    <name evidence="2" type="ordered locus">SGR_129</name>
</gene>
<dbReference type="InterPro" id="IPR013324">
    <property type="entry name" value="RNA_pol_sigma_r3/r4-like"/>
</dbReference>
<evidence type="ECO:0008006" key="4">
    <source>
        <dbReference type="Google" id="ProtNLM"/>
    </source>
</evidence>
<evidence type="ECO:0000256" key="1">
    <source>
        <dbReference type="SAM" id="MobiDB-lite"/>
    </source>
</evidence>
<organism evidence="2 3">
    <name type="scientific">Streptomyces griseus subsp. griseus (strain JCM 4626 / CBS 651.72 / NBRC 13350 / KCC S-0626 / ISP 5235)</name>
    <dbReference type="NCBI Taxonomy" id="455632"/>
    <lineage>
        <taxon>Bacteria</taxon>
        <taxon>Bacillati</taxon>
        <taxon>Actinomycetota</taxon>
        <taxon>Actinomycetes</taxon>
        <taxon>Kitasatosporales</taxon>
        <taxon>Streptomycetaceae</taxon>
        <taxon>Streptomyces</taxon>
    </lineage>
</organism>
<dbReference type="KEGG" id="sgr:SGR_129"/>
<evidence type="ECO:0000313" key="3">
    <source>
        <dbReference type="Proteomes" id="UP000001685"/>
    </source>
</evidence>
<protein>
    <recommendedName>
        <fullName evidence="4">RNA polymerase sigma factor 70 region 4 type 2 domain-containing protein</fullName>
    </recommendedName>
</protein>
<proteinExistence type="predicted"/>
<dbReference type="Proteomes" id="UP000001685">
    <property type="component" value="Chromosome"/>
</dbReference>